<protein>
    <submittedName>
        <fullName evidence="1">Uncharacterized protein</fullName>
    </submittedName>
</protein>
<name>A0A1X1IL07_STROR</name>
<dbReference type="Proteomes" id="UP000193160">
    <property type="component" value="Unassembled WGS sequence"/>
</dbReference>
<dbReference type="EMBL" id="NCUT01000025">
    <property type="protein sequence ID" value="ORO73768.1"/>
    <property type="molecule type" value="Genomic_DNA"/>
</dbReference>
<keyword evidence="2" id="KW-1185">Reference proteome</keyword>
<dbReference type="RefSeq" id="WP_084848977.1">
    <property type="nucleotide sequence ID" value="NZ_NCUI01000022.1"/>
</dbReference>
<comment type="caution">
    <text evidence="1">The sequence shown here is derived from an EMBL/GenBank/DDBJ whole genome shotgun (WGS) entry which is preliminary data.</text>
</comment>
<proteinExistence type="predicted"/>
<evidence type="ECO:0000313" key="1">
    <source>
        <dbReference type="EMBL" id="ORO73768.1"/>
    </source>
</evidence>
<accession>A0A1X1IL07</accession>
<sequence length="116" mass="13630">MLKKSMQELATEVSERIQRAFGDRASDMTIYDVVEVPNHQMFSIKFKAYDYYEAHFGYELSFTDFYIVISKGIGISLPKEKYDFGSITDWDSYLKEIMAEIELRIPDEFLKAKGWL</sequence>
<organism evidence="1 2">
    <name type="scientific">Streptococcus oralis subsp. oralis</name>
    <dbReference type="NCBI Taxonomy" id="1891914"/>
    <lineage>
        <taxon>Bacteria</taxon>
        <taxon>Bacillati</taxon>
        <taxon>Bacillota</taxon>
        <taxon>Bacilli</taxon>
        <taxon>Lactobacillales</taxon>
        <taxon>Streptococcaceae</taxon>
        <taxon>Streptococcus</taxon>
    </lineage>
</organism>
<dbReference type="AlphaFoldDB" id="A0A1X1IL07"/>
<gene>
    <name evidence="1" type="ORF">B7712_01015</name>
</gene>
<evidence type="ECO:0000313" key="2">
    <source>
        <dbReference type="Proteomes" id="UP000193160"/>
    </source>
</evidence>
<reference evidence="1 2" key="1">
    <citation type="journal article" date="2016" name="Eur. J. Clin. Microbiol. Infect. Dis.">
        <title>Whole genome sequencing as a tool for phylogenetic analysis of clinical strains of Mitis group streptococci.</title>
        <authorList>
            <person name="Rasmussen L.H."/>
            <person name="Dargis R."/>
            <person name="Hojholt K."/>
            <person name="Christensen J.J."/>
            <person name="Skovgaard O."/>
            <person name="Justesen U.S."/>
            <person name="Rosenvinge F.S."/>
            <person name="Moser C."/>
            <person name="Lukjancenko O."/>
            <person name="Rasmussen S."/>
            <person name="Nielsen X.C."/>
        </authorList>
    </citation>
    <scope>NUCLEOTIDE SEQUENCE [LARGE SCALE GENOMIC DNA]</scope>
    <source>
        <strain evidence="1 2">B_007274_11</strain>
    </source>
</reference>